<feature type="active site" description="Nucleophile" evidence="9">
    <location>
        <position position="586"/>
    </location>
</feature>
<dbReference type="CDD" id="cd09123">
    <property type="entry name" value="PLDc_Tdp1_2"/>
    <property type="match status" value="1"/>
</dbReference>
<organism evidence="13 14">
    <name type="scientific">Cyclocybe aegerita</name>
    <name type="common">Black poplar mushroom</name>
    <name type="synonym">Agrocybe aegerita</name>
    <dbReference type="NCBI Taxonomy" id="1973307"/>
    <lineage>
        <taxon>Eukaryota</taxon>
        <taxon>Fungi</taxon>
        <taxon>Dikarya</taxon>
        <taxon>Basidiomycota</taxon>
        <taxon>Agaricomycotina</taxon>
        <taxon>Agaricomycetes</taxon>
        <taxon>Agaricomycetidae</taxon>
        <taxon>Agaricales</taxon>
        <taxon>Agaricineae</taxon>
        <taxon>Bolbitiaceae</taxon>
        <taxon>Cyclocybe</taxon>
    </lineage>
</organism>
<dbReference type="InterPro" id="IPR003903">
    <property type="entry name" value="UIM_dom"/>
</dbReference>
<evidence type="ECO:0000256" key="4">
    <source>
        <dbReference type="ARBA" id="ARBA00022763"/>
    </source>
</evidence>
<evidence type="ECO:0000259" key="12">
    <source>
        <dbReference type="Pfam" id="PF02230"/>
    </source>
</evidence>
<evidence type="ECO:0000313" key="14">
    <source>
        <dbReference type="Proteomes" id="UP000467700"/>
    </source>
</evidence>
<reference evidence="13 14" key="1">
    <citation type="submission" date="2020-01" db="EMBL/GenBank/DDBJ databases">
        <authorList>
            <person name="Gupta K D."/>
        </authorList>
    </citation>
    <scope>NUCLEOTIDE SEQUENCE [LARGE SCALE GENOMIC DNA]</scope>
</reference>
<feature type="region of interest" description="Disordered" evidence="11">
    <location>
        <begin position="929"/>
        <end position="950"/>
    </location>
</feature>
<dbReference type="PANTHER" id="PTHR12415">
    <property type="entry name" value="TYROSYL-DNA PHOSPHODIESTERASE 1"/>
    <property type="match status" value="1"/>
</dbReference>
<dbReference type="SUPFAM" id="SSF53474">
    <property type="entry name" value="alpha/beta-Hydrolases"/>
    <property type="match status" value="1"/>
</dbReference>
<feature type="compositionally biased region" description="Polar residues" evidence="11">
    <location>
        <begin position="450"/>
        <end position="479"/>
    </location>
</feature>
<keyword evidence="4" id="KW-0227">DNA damage</keyword>
<sequence>METSTSDSYLNSLPHNFTIPAREQHTATVIFLHGLGDTGRDLSTALRTLIAHSDLGHVKFVFPTAPLMPVTGMNGRVVPSWFDCYSFDIATRREDEKGLFRAVNWLNEYVAIEEREHGIPPSRVIIGGISQGGAVATLTTITTEKPIAGFFGLSTYIPLRHQTMKYATSLSKKVPMFWGHGIEDLQVDHSIWKGLVEMFAGLMGIPFQSFVGDKLNRKDLQEKGTKGLRFYSYIRLGHWVNDEELEDLATWISFLLHNSPVLVEYHVHEYHVQERRFWPLAPIHGNASMNISRNVTCHVILNCSWAWATVTLLDAVRNICPPPMSNEDDDLTRAIQLSLQETTRQPVLINLDSDEDEDEEDRRFQEEMKLAIEASKASSTRNESRPQTSSSAPTTQQPSGTSVVSAFLSERAQLEKERRERQKRLRPQAYFSVEDEDMEDAEEEPPAKRQQFSSSKSSYVRPNGSVPSANGSGSNAFNTTASVPTIDQVFWGGELRQTAAQHAEPRKDGLPTFRLTEVLGKKSELEFAILSSYSLDWSWIYEFFDRSVPVIMVAQPDASGEATIKNVLPNWVRTTPYLRAGFGCQHMKFMLLFYKSGRLRVVISTANLIAYDWRDMENSVWLQDVPLRSKPVQHDPKADDFPAVLQHMLHAVNVMPALAAMISDNHPNLSIKSIDELRQRWDWSNVRAHLVASIAGKHEGWPKVIQFGHPRLMSVIRKIGMRTGTAKTAKNLMLECQGSSLGAYTTQWLNEFHWSARGESAEDWLDKSKKSREKLPYPSIKVIFPSKATVQQSYAGEQGGGTIFCRRKQWGAKNFPRSHFYDSKSKGGPVLMHSKTIIGMLEENVFTGRHTQGEPSDTEDDTDDDIEVIEPAAGWAYVGSHNFTPSAWGTLSGSSFSPTLNISNYEVGVVFLLKDSKEADRVACFQRPPRKYTSTDEPWIQEESAYHQNE</sequence>
<keyword evidence="6" id="KW-0269">Exonuclease</keyword>
<keyword evidence="8" id="KW-0539">Nucleus</keyword>
<protein>
    <recommendedName>
        <fullName evidence="12">Phospholipase/carboxylesterase/thioesterase domain-containing protein</fullName>
    </recommendedName>
</protein>
<evidence type="ECO:0000256" key="5">
    <source>
        <dbReference type="ARBA" id="ARBA00022801"/>
    </source>
</evidence>
<evidence type="ECO:0000256" key="1">
    <source>
        <dbReference type="ARBA" id="ARBA00004123"/>
    </source>
</evidence>
<feature type="region of interest" description="Disordered" evidence="11">
    <location>
        <begin position="374"/>
        <end position="479"/>
    </location>
</feature>
<feature type="active site" description="Proton donor/acceptor" evidence="9">
    <location>
        <position position="833"/>
    </location>
</feature>
<comment type="subcellular location">
    <subcellularLocation>
        <location evidence="1">Nucleus</location>
    </subcellularLocation>
</comment>
<dbReference type="PANTHER" id="PTHR12415:SF0">
    <property type="entry name" value="TYROSYL-DNA PHOSPHODIESTERASE 1"/>
    <property type="match status" value="1"/>
</dbReference>
<dbReference type="InterPro" id="IPR029058">
    <property type="entry name" value="AB_hydrolase_fold"/>
</dbReference>
<accession>A0A8S0WYY4</accession>
<dbReference type="Pfam" id="PF06087">
    <property type="entry name" value="Tyr-DNA_phospho"/>
    <property type="match status" value="1"/>
</dbReference>
<dbReference type="GO" id="GO:0003697">
    <property type="term" value="F:single-stranded DNA binding"/>
    <property type="evidence" value="ECO:0007669"/>
    <property type="project" value="TreeGrafter"/>
</dbReference>
<dbReference type="GO" id="GO:0017005">
    <property type="term" value="F:3'-tyrosyl-DNA phosphodiesterase activity"/>
    <property type="evidence" value="ECO:0007669"/>
    <property type="project" value="TreeGrafter"/>
</dbReference>
<evidence type="ECO:0000256" key="9">
    <source>
        <dbReference type="PIRSR" id="PIRSR610347-1"/>
    </source>
</evidence>
<evidence type="ECO:0000256" key="10">
    <source>
        <dbReference type="PIRSR" id="PIRSR610347-2"/>
    </source>
</evidence>
<feature type="compositionally biased region" description="Low complexity" evidence="11">
    <location>
        <begin position="385"/>
        <end position="402"/>
    </location>
</feature>
<dbReference type="SUPFAM" id="SSF56024">
    <property type="entry name" value="Phospholipase D/nuclease"/>
    <property type="match status" value="2"/>
</dbReference>
<comment type="caution">
    <text evidence="13">The sequence shown here is derived from an EMBL/GenBank/DDBJ whole genome shotgun (WGS) entry which is preliminary data.</text>
</comment>
<comment type="similarity">
    <text evidence="2">Belongs to the tyrosyl-DNA phosphodiesterase family.</text>
</comment>
<evidence type="ECO:0000256" key="6">
    <source>
        <dbReference type="ARBA" id="ARBA00022839"/>
    </source>
</evidence>
<evidence type="ECO:0000256" key="11">
    <source>
        <dbReference type="SAM" id="MobiDB-lite"/>
    </source>
</evidence>
<feature type="compositionally biased region" description="Acidic residues" evidence="11">
    <location>
        <begin position="433"/>
        <end position="444"/>
    </location>
</feature>
<dbReference type="PROSITE" id="PS50330">
    <property type="entry name" value="UIM"/>
    <property type="match status" value="1"/>
</dbReference>
<keyword evidence="5" id="KW-0378">Hydrolase</keyword>
<gene>
    <name evidence="13" type="ORF">AAE3_LOCUS4531</name>
</gene>
<dbReference type="InterPro" id="IPR003140">
    <property type="entry name" value="PLipase/COase/thioEstase"/>
</dbReference>
<evidence type="ECO:0000256" key="7">
    <source>
        <dbReference type="ARBA" id="ARBA00023204"/>
    </source>
</evidence>
<dbReference type="GO" id="GO:0006281">
    <property type="term" value="P:DNA repair"/>
    <property type="evidence" value="ECO:0007669"/>
    <property type="project" value="UniProtKB-KW"/>
</dbReference>
<evidence type="ECO:0000313" key="13">
    <source>
        <dbReference type="EMBL" id="CAA7262318.1"/>
    </source>
</evidence>
<evidence type="ECO:0000256" key="8">
    <source>
        <dbReference type="ARBA" id="ARBA00023242"/>
    </source>
</evidence>
<evidence type="ECO:0000256" key="3">
    <source>
        <dbReference type="ARBA" id="ARBA00022722"/>
    </source>
</evidence>
<feature type="binding site" evidence="10">
    <location>
        <position position="588"/>
    </location>
    <ligand>
        <name>substrate</name>
    </ligand>
</feature>
<feature type="binding site" evidence="10">
    <location>
        <position position="835"/>
    </location>
    <ligand>
        <name>substrate</name>
    </ligand>
</feature>
<dbReference type="Gene3D" id="3.30.870.10">
    <property type="entry name" value="Endonuclease Chain A"/>
    <property type="match status" value="2"/>
</dbReference>
<proteinExistence type="inferred from homology"/>
<dbReference type="AlphaFoldDB" id="A0A8S0WYY4"/>
<name>A0A8S0WYY4_CYCAE</name>
<dbReference type="GO" id="GO:0004527">
    <property type="term" value="F:exonuclease activity"/>
    <property type="evidence" value="ECO:0007669"/>
    <property type="project" value="UniProtKB-KW"/>
</dbReference>
<dbReference type="GO" id="GO:0003690">
    <property type="term" value="F:double-stranded DNA binding"/>
    <property type="evidence" value="ECO:0007669"/>
    <property type="project" value="TreeGrafter"/>
</dbReference>
<dbReference type="GO" id="GO:0005634">
    <property type="term" value="C:nucleus"/>
    <property type="evidence" value="ECO:0007669"/>
    <property type="project" value="UniProtKB-SubCell"/>
</dbReference>
<dbReference type="Pfam" id="PF02230">
    <property type="entry name" value="Abhydrolase_2"/>
    <property type="match status" value="1"/>
</dbReference>
<keyword evidence="14" id="KW-1185">Reference proteome</keyword>
<keyword evidence="3" id="KW-0540">Nuclease</keyword>
<dbReference type="Gene3D" id="3.40.50.1820">
    <property type="entry name" value="alpha/beta hydrolase"/>
    <property type="match status" value="1"/>
</dbReference>
<dbReference type="CDD" id="cd09122">
    <property type="entry name" value="PLDc_Tdp1_1"/>
    <property type="match status" value="1"/>
</dbReference>
<feature type="domain" description="Phospholipase/carboxylesterase/thioesterase" evidence="12">
    <location>
        <begin position="15"/>
        <end position="193"/>
    </location>
</feature>
<dbReference type="Proteomes" id="UP000467700">
    <property type="component" value="Unassembled WGS sequence"/>
</dbReference>
<evidence type="ECO:0000256" key="2">
    <source>
        <dbReference type="ARBA" id="ARBA00010205"/>
    </source>
</evidence>
<dbReference type="SMART" id="SM00726">
    <property type="entry name" value="UIM"/>
    <property type="match status" value="2"/>
</dbReference>
<dbReference type="EMBL" id="CACVBS010000035">
    <property type="protein sequence ID" value="CAA7262318.1"/>
    <property type="molecule type" value="Genomic_DNA"/>
</dbReference>
<keyword evidence="7" id="KW-0234">DNA repair</keyword>
<dbReference type="OrthoDB" id="47785at2759"/>
<dbReference type="InterPro" id="IPR010347">
    <property type="entry name" value="Tdp1"/>
</dbReference>